<comment type="caution">
    <text evidence="2">The sequence shown here is derived from an EMBL/GenBank/DDBJ whole genome shotgun (WGS) entry which is preliminary data.</text>
</comment>
<name>A0A7W3VQZ4_9PSEU</name>
<dbReference type="Pfam" id="PF10824">
    <property type="entry name" value="T7SS_ESX_EspC"/>
    <property type="match status" value="1"/>
</dbReference>
<sequence length="161" mass="16936">MSGGAQGFRVEPDDLVAHASHLDGLVDRLNTAAQAANYAMSDDAYGLLCAFLPPIINPTGEKAKEAISGAIEGVQATADNVRTAAKSYQEGDEGQSKPFKKVATEGMLSKTDSGELKERFRVGGVQAPTGQNVPFTRDAAPAEARYDSAEPLQPKERVDGA</sequence>
<protein>
    <submittedName>
        <fullName evidence="2">ESX-1 secretion-associated protein</fullName>
    </submittedName>
</protein>
<accession>A0A7W3VQZ4</accession>
<dbReference type="EMBL" id="JACGZW010000001">
    <property type="protein sequence ID" value="MBB1151578.1"/>
    <property type="molecule type" value="Genomic_DNA"/>
</dbReference>
<evidence type="ECO:0000313" key="3">
    <source>
        <dbReference type="Proteomes" id="UP000526734"/>
    </source>
</evidence>
<proteinExistence type="predicted"/>
<dbReference type="Proteomes" id="UP000526734">
    <property type="component" value="Unassembled WGS sequence"/>
</dbReference>
<evidence type="ECO:0000256" key="1">
    <source>
        <dbReference type="SAM" id="MobiDB-lite"/>
    </source>
</evidence>
<dbReference type="InterPro" id="IPR022536">
    <property type="entry name" value="EspC"/>
</dbReference>
<evidence type="ECO:0000313" key="2">
    <source>
        <dbReference type="EMBL" id="MBB1151578.1"/>
    </source>
</evidence>
<keyword evidence="3" id="KW-1185">Reference proteome</keyword>
<feature type="compositionally biased region" description="Basic and acidic residues" evidence="1">
    <location>
        <begin position="144"/>
        <end position="161"/>
    </location>
</feature>
<dbReference type="GO" id="GO:0009306">
    <property type="term" value="P:protein secretion"/>
    <property type="evidence" value="ECO:0007669"/>
    <property type="project" value="InterPro"/>
</dbReference>
<feature type="compositionally biased region" description="Basic and acidic residues" evidence="1">
    <location>
        <begin position="112"/>
        <end position="121"/>
    </location>
</feature>
<reference evidence="2 3" key="1">
    <citation type="submission" date="2020-08" db="EMBL/GenBank/DDBJ databases">
        <title>Amycolatopsis sp. nov. DR6-1 isolated from Dendrobium heterocarpum.</title>
        <authorList>
            <person name="Tedsree N."/>
            <person name="Kuncharoen N."/>
            <person name="Likhitwitayawuid K."/>
            <person name="Tanasupawat S."/>
        </authorList>
    </citation>
    <scope>NUCLEOTIDE SEQUENCE [LARGE SCALE GENOMIC DNA]</scope>
    <source>
        <strain evidence="2 3">DR6-1</strain>
    </source>
</reference>
<organism evidence="2 3">
    <name type="scientific">Amycolatopsis dendrobii</name>
    <dbReference type="NCBI Taxonomy" id="2760662"/>
    <lineage>
        <taxon>Bacteria</taxon>
        <taxon>Bacillati</taxon>
        <taxon>Actinomycetota</taxon>
        <taxon>Actinomycetes</taxon>
        <taxon>Pseudonocardiales</taxon>
        <taxon>Pseudonocardiaceae</taxon>
        <taxon>Amycolatopsis</taxon>
    </lineage>
</organism>
<gene>
    <name evidence="2" type="ORF">H4281_00375</name>
</gene>
<feature type="region of interest" description="Disordered" evidence="1">
    <location>
        <begin position="85"/>
        <end position="161"/>
    </location>
</feature>
<dbReference type="AlphaFoldDB" id="A0A7W3VQZ4"/>